<reference evidence="2 3" key="1">
    <citation type="submission" date="2017-02" db="EMBL/GenBank/DDBJ databases">
        <authorList>
            <person name="Peterson S.W."/>
        </authorList>
    </citation>
    <scope>NUCLEOTIDE SEQUENCE [LARGE SCALE GENOMIC DNA]</scope>
    <source>
        <strain evidence="2 3">DSM 18034</strain>
    </source>
</reference>
<dbReference type="PANTHER" id="PTHR21015:SF28">
    <property type="entry name" value="SLL1722 PROTEIN"/>
    <property type="match status" value="1"/>
</dbReference>
<evidence type="ECO:0000313" key="2">
    <source>
        <dbReference type="EMBL" id="SKA79149.1"/>
    </source>
</evidence>
<keyword evidence="3" id="KW-1185">Reference proteome</keyword>
<dbReference type="RefSeq" id="WP_078685787.1">
    <property type="nucleotide sequence ID" value="NZ_FUYA01000009.1"/>
</dbReference>
<dbReference type="InterPro" id="IPR007235">
    <property type="entry name" value="Glyco_trans_28_C"/>
</dbReference>
<accession>A0A1T4WPH4</accession>
<evidence type="ECO:0000313" key="3">
    <source>
        <dbReference type="Proteomes" id="UP000189733"/>
    </source>
</evidence>
<gene>
    <name evidence="2" type="ORF">SAMN02745702_02507</name>
</gene>
<dbReference type="SUPFAM" id="SSF53756">
    <property type="entry name" value="UDP-Glycosyltransferase/glycogen phosphorylase"/>
    <property type="match status" value="1"/>
</dbReference>
<keyword evidence="2" id="KW-0808">Transferase</keyword>
<dbReference type="Gene3D" id="3.40.50.2000">
    <property type="entry name" value="Glycogen Phosphorylase B"/>
    <property type="match status" value="2"/>
</dbReference>
<name>A0A1T4WPH4_9BACT</name>
<dbReference type="Pfam" id="PF04101">
    <property type="entry name" value="Glyco_tran_28_C"/>
    <property type="match status" value="1"/>
</dbReference>
<protein>
    <submittedName>
        <fullName evidence="2">Predicted glycosyl transferase</fullName>
    </submittedName>
</protein>
<dbReference type="AlphaFoldDB" id="A0A1T4WPH4"/>
<dbReference type="STRING" id="1121442.SAMN02745702_02507"/>
<dbReference type="GO" id="GO:0016758">
    <property type="term" value="F:hexosyltransferase activity"/>
    <property type="evidence" value="ECO:0007669"/>
    <property type="project" value="InterPro"/>
</dbReference>
<dbReference type="OrthoDB" id="503443at2"/>
<feature type="domain" description="Glycosyl transferase family 28 C-terminal" evidence="1">
    <location>
        <begin position="240"/>
        <end position="374"/>
    </location>
</feature>
<sequence length="404" mass="44869">MRILFYSQHVLGVGHVARSLEIARACIDAGHTVTLVTGGEELPLPLPEGILHEKLPALRMDSTFSHVLPAHYDMPKTPLSEKEQARLDELLAEIMEQRVDRLMKIAGRFRPHIFLTELFPFGRRAFRFELIPVLTALQSGAFGPCKIVCSLRDILVEKADQQKYEERVLKILNRSYSGVLIHSDPNVFSLDETFSRTADIRPPVHYTGYVAPRPRPEKSSSLRKILKKDEKPLIVASAGGGSEGYPLLSTTLEASIVLSASLPHTLRILSGPYLDEQDFALLQAKASTAPHIHVERFSTEFPELLAAADLSLSMGGYNTLMNLLAAQTYGLVLPFTQNREQRMRAERLAARGVLEILQPKDLEPDRLSQIMHTTLQATQAGGTDLDLSGARSTANLLQQFMESS</sequence>
<organism evidence="2 3">
    <name type="scientific">Desulfobaculum bizertense DSM 18034</name>
    <dbReference type="NCBI Taxonomy" id="1121442"/>
    <lineage>
        <taxon>Bacteria</taxon>
        <taxon>Pseudomonadati</taxon>
        <taxon>Thermodesulfobacteriota</taxon>
        <taxon>Desulfovibrionia</taxon>
        <taxon>Desulfovibrionales</taxon>
        <taxon>Desulfovibrionaceae</taxon>
        <taxon>Desulfobaculum</taxon>
    </lineage>
</organism>
<dbReference type="Proteomes" id="UP000189733">
    <property type="component" value="Unassembled WGS sequence"/>
</dbReference>
<proteinExistence type="predicted"/>
<dbReference type="EMBL" id="FUYA01000009">
    <property type="protein sequence ID" value="SKA79149.1"/>
    <property type="molecule type" value="Genomic_DNA"/>
</dbReference>
<dbReference type="PANTHER" id="PTHR21015">
    <property type="entry name" value="UDP-N-ACETYLGLUCOSAMINE--N-ACETYLMURAMYL-(PENTAPEPTIDE) PYROPHOSPHORYL-UNDECAPRENOL N-ACETYLGLUCOSAMINE TRANSFERASE 1"/>
    <property type="match status" value="1"/>
</dbReference>
<evidence type="ECO:0000259" key="1">
    <source>
        <dbReference type="Pfam" id="PF04101"/>
    </source>
</evidence>